<feature type="transmembrane region" description="Helical" evidence="10">
    <location>
        <begin position="39"/>
        <end position="61"/>
    </location>
</feature>
<feature type="transmembrane region" description="Helical" evidence="10">
    <location>
        <begin position="176"/>
        <end position="196"/>
    </location>
</feature>
<dbReference type="GO" id="GO:0015232">
    <property type="term" value="F:heme transmembrane transporter activity"/>
    <property type="evidence" value="ECO:0007669"/>
    <property type="project" value="InterPro"/>
</dbReference>
<dbReference type="GO" id="GO:0005886">
    <property type="term" value="C:plasma membrane"/>
    <property type="evidence" value="ECO:0007669"/>
    <property type="project" value="UniProtKB-SubCell"/>
</dbReference>
<evidence type="ECO:0000313" key="13">
    <source>
        <dbReference type="EMBL" id="RCL41087.1"/>
    </source>
</evidence>
<feature type="transmembrane region" description="Helical" evidence="10">
    <location>
        <begin position="481"/>
        <end position="505"/>
    </location>
</feature>
<feature type="transmembrane region" description="Helical" evidence="10">
    <location>
        <begin position="124"/>
        <end position="142"/>
    </location>
</feature>
<comment type="function">
    <text evidence="9">Required for the biogenesis of c-type cytochromes. Possible subunit of a heme lyase.</text>
</comment>
<keyword evidence="4" id="KW-0997">Cell inner membrane</keyword>
<proteinExistence type="inferred from homology"/>
<dbReference type="InterPro" id="IPR032523">
    <property type="entry name" value="CcmF_C"/>
</dbReference>
<evidence type="ECO:0000256" key="5">
    <source>
        <dbReference type="ARBA" id="ARBA00022692"/>
    </source>
</evidence>
<comment type="caution">
    <text evidence="13">The sequence shown here is derived from an EMBL/GenBank/DDBJ whole genome shotgun (WGS) entry which is preliminary data.</text>
</comment>
<evidence type="ECO:0000256" key="6">
    <source>
        <dbReference type="ARBA" id="ARBA00022748"/>
    </source>
</evidence>
<feature type="transmembrane region" description="Helical" evidence="10">
    <location>
        <begin position="95"/>
        <end position="112"/>
    </location>
</feature>
<feature type="transmembrane region" description="Helical" evidence="10">
    <location>
        <begin position="6"/>
        <end position="27"/>
    </location>
</feature>
<feature type="transmembrane region" description="Helical" evidence="10">
    <location>
        <begin position="605"/>
        <end position="623"/>
    </location>
</feature>
<dbReference type="AlphaFoldDB" id="A0A368BW33"/>
<feature type="domain" description="Cytochrome c assembly protein" evidence="11">
    <location>
        <begin position="90"/>
        <end position="296"/>
    </location>
</feature>
<keyword evidence="6" id="KW-0201">Cytochrome c-type biogenesis</keyword>
<dbReference type="PRINTS" id="PR01410">
    <property type="entry name" value="CCBIOGENESIS"/>
</dbReference>
<organism evidence="13 14">
    <name type="scientific">SAR86 cluster bacterium</name>
    <dbReference type="NCBI Taxonomy" id="2030880"/>
    <lineage>
        <taxon>Bacteria</taxon>
        <taxon>Pseudomonadati</taxon>
        <taxon>Pseudomonadota</taxon>
        <taxon>Gammaproteobacteria</taxon>
        <taxon>SAR86 cluster</taxon>
    </lineage>
</organism>
<keyword evidence="5 10" id="KW-0812">Transmembrane</keyword>
<evidence type="ECO:0000256" key="1">
    <source>
        <dbReference type="ARBA" id="ARBA00004429"/>
    </source>
</evidence>
<dbReference type="PANTHER" id="PTHR43653:SF1">
    <property type="entry name" value="CYTOCHROME C-TYPE BIOGENESIS PROTEIN CCMF"/>
    <property type="match status" value="1"/>
</dbReference>
<reference evidence="13 14" key="1">
    <citation type="journal article" date="2018" name="Microbiome">
        <title>Fine metagenomic profile of the Mediterranean stratified and mixed water columns revealed by assembly and recruitment.</title>
        <authorList>
            <person name="Haro-Moreno J.M."/>
            <person name="Lopez-Perez M."/>
            <person name="De La Torre J.R."/>
            <person name="Picazo A."/>
            <person name="Camacho A."/>
            <person name="Rodriguez-Valera F."/>
        </authorList>
    </citation>
    <scope>NUCLEOTIDE SEQUENCE [LARGE SCALE GENOMIC DNA]</scope>
    <source>
        <strain evidence="13">MED-G82</strain>
    </source>
</reference>
<keyword evidence="7 10" id="KW-1133">Transmembrane helix</keyword>
<evidence type="ECO:0000256" key="7">
    <source>
        <dbReference type="ARBA" id="ARBA00022989"/>
    </source>
</evidence>
<dbReference type="PANTHER" id="PTHR43653">
    <property type="entry name" value="CYTOCHROME C ASSEMBLY PROTEIN-RELATED"/>
    <property type="match status" value="1"/>
</dbReference>
<dbReference type="Pfam" id="PF16327">
    <property type="entry name" value="CcmF_C"/>
    <property type="match status" value="1"/>
</dbReference>
<comment type="similarity">
    <text evidence="2">Belongs to the CcmF/CycK/Ccl1/NrfE/CcsA family.</text>
</comment>
<accession>A0A368BW33</accession>
<feature type="transmembrane region" description="Helical" evidence="10">
    <location>
        <begin position="390"/>
        <end position="411"/>
    </location>
</feature>
<feature type="domain" description="Cytochrome c-type biogenesis protein CcmF C-terminal" evidence="12">
    <location>
        <begin position="320"/>
        <end position="622"/>
    </location>
</feature>
<dbReference type="InterPro" id="IPR003568">
    <property type="entry name" value="Cyt_c_biogenesis_CcmF"/>
</dbReference>
<dbReference type="PRINTS" id="PR01411">
    <property type="entry name" value="CCMFBIOGNSIS"/>
</dbReference>
<feature type="transmembrane region" description="Helical" evidence="10">
    <location>
        <begin position="353"/>
        <end position="375"/>
    </location>
</feature>
<name>A0A368BW33_9GAMM</name>
<evidence type="ECO:0000256" key="2">
    <source>
        <dbReference type="ARBA" id="ARBA00009186"/>
    </source>
</evidence>
<dbReference type="GO" id="GO:0020037">
    <property type="term" value="F:heme binding"/>
    <property type="evidence" value="ECO:0007669"/>
    <property type="project" value="InterPro"/>
</dbReference>
<feature type="transmembrane region" description="Helical" evidence="10">
    <location>
        <begin position="423"/>
        <end position="441"/>
    </location>
</feature>
<evidence type="ECO:0000256" key="8">
    <source>
        <dbReference type="ARBA" id="ARBA00023136"/>
    </source>
</evidence>
<evidence type="ECO:0000256" key="4">
    <source>
        <dbReference type="ARBA" id="ARBA00022519"/>
    </source>
</evidence>
<feature type="transmembrane region" description="Helical" evidence="10">
    <location>
        <begin position="275"/>
        <end position="293"/>
    </location>
</feature>
<feature type="transmembrane region" description="Helical" evidence="10">
    <location>
        <begin position="447"/>
        <end position="469"/>
    </location>
</feature>
<keyword evidence="3" id="KW-1003">Cell membrane</keyword>
<sequence length="629" mass="71569">MIPEISHLLAILAAGLFLFSLLVILTSSALSSSDSIIRLSLNCFNAATIFLISAFILYVYLAVMDDFSVKYIAMHSNSDLPIFYKISSIWSSHEGSMFLWILFLSIWLWLFVNRLDPQSNLFRYVIFFSAMVLLFFLLFLLVTSSPFERILPLAPINGGDINPVLQDPALVIHPPMLYLGYVGFAVPFVYICAYLADGEFRQGWETIIQKWSLYAWAFLTLGIGLGSWWAYYELGWGGYWFWDPVENVALMPWLAATAFTHSIHASTKSGVLKSWTLFLGLSVFILSLFGAFIVRSGIIDSVHSFANDPQRGLTLLLITGVIALISFGLFSFRSTKIVNSRLVVSGSKESFLSLNNILMITSIFSVFLGVIYPLITQYFYSTKVSIGPPYYNTIFAPLIFIAACFIALSVESKWQRKWKLTETLSKLGIPILISCFLTFIVQSFHQYSVSLIQMIGLFSGTFIISIYAFKLLMNLVNREFINWSSAVSHLGFGLLLFSIAVNSIFSYEKNLKLNVNEEYISEELEISFDDLSLQDESNHQRIIAQINMKIHDKVISFSPEKRKYFTRGQVTSETDIEATFLRDIYINIGEQLDDGSWTFRVQFNYLIKWIWFSVLLMILGILIRSRAIV</sequence>
<keyword evidence="8 10" id="KW-0472">Membrane</keyword>
<feature type="transmembrane region" description="Helical" evidence="10">
    <location>
        <begin position="313"/>
        <end position="332"/>
    </location>
</feature>
<gene>
    <name evidence="13" type="ORF">DBW96_02615</name>
</gene>
<evidence type="ECO:0000259" key="11">
    <source>
        <dbReference type="Pfam" id="PF01578"/>
    </source>
</evidence>
<dbReference type="GO" id="GO:0017004">
    <property type="term" value="P:cytochrome complex assembly"/>
    <property type="evidence" value="ECO:0007669"/>
    <property type="project" value="UniProtKB-KW"/>
</dbReference>
<evidence type="ECO:0000256" key="9">
    <source>
        <dbReference type="ARBA" id="ARBA00037230"/>
    </source>
</evidence>
<dbReference type="EMBL" id="QOPE01000016">
    <property type="protein sequence ID" value="RCL41087.1"/>
    <property type="molecule type" value="Genomic_DNA"/>
</dbReference>
<dbReference type="Proteomes" id="UP000253307">
    <property type="component" value="Unassembled WGS sequence"/>
</dbReference>
<feature type="transmembrane region" description="Helical" evidence="10">
    <location>
        <begin position="211"/>
        <end position="232"/>
    </location>
</feature>
<evidence type="ECO:0000259" key="12">
    <source>
        <dbReference type="Pfam" id="PF16327"/>
    </source>
</evidence>
<dbReference type="Pfam" id="PF01578">
    <property type="entry name" value="Cytochrom_C_asm"/>
    <property type="match status" value="1"/>
</dbReference>
<keyword evidence="13" id="KW-0456">Lyase</keyword>
<evidence type="ECO:0000256" key="10">
    <source>
        <dbReference type="SAM" id="Phobius"/>
    </source>
</evidence>
<evidence type="ECO:0000313" key="14">
    <source>
        <dbReference type="Proteomes" id="UP000253307"/>
    </source>
</evidence>
<dbReference type="InterPro" id="IPR002541">
    <property type="entry name" value="Cyt_c_assembly"/>
</dbReference>
<dbReference type="InterPro" id="IPR003567">
    <property type="entry name" value="Cyt_c_biogenesis"/>
</dbReference>
<comment type="subcellular location">
    <subcellularLocation>
        <location evidence="1">Cell inner membrane</location>
        <topology evidence="1">Multi-pass membrane protein</topology>
    </subcellularLocation>
</comment>
<protein>
    <submittedName>
        <fullName evidence="13">Heme lyase CcmF/NrfE family subunit</fullName>
    </submittedName>
</protein>
<evidence type="ECO:0000256" key="3">
    <source>
        <dbReference type="ARBA" id="ARBA00022475"/>
    </source>
</evidence>
<dbReference type="GO" id="GO:0016829">
    <property type="term" value="F:lyase activity"/>
    <property type="evidence" value="ECO:0007669"/>
    <property type="project" value="UniProtKB-KW"/>
</dbReference>
<feature type="transmembrane region" description="Helical" evidence="10">
    <location>
        <begin position="244"/>
        <end position="263"/>
    </location>
</feature>